<keyword evidence="3" id="KW-1185">Reference proteome</keyword>
<sequence>REQKKHMLFAAAAAAMVTIAVVPSLLKTPQHTSILTGYMWVGELLAGHPVWFHNMLGAFICSSLMSCQALLD</sequence>
<name>A0A9P5WWC5_9AGAR</name>
<accession>A0A9P5WWC5</accession>
<dbReference type="OrthoDB" id="2430314at2759"/>
<dbReference type="AlphaFoldDB" id="A0A9P5WWC5"/>
<protein>
    <submittedName>
        <fullName evidence="2">Uncharacterized protein</fullName>
    </submittedName>
</protein>
<evidence type="ECO:0000313" key="3">
    <source>
        <dbReference type="Proteomes" id="UP000807342"/>
    </source>
</evidence>
<evidence type="ECO:0000313" key="2">
    <source>
        <dbReference type="EMBL" id="KAF9440149.1"/>
    </source>
</evidence>
<feature type="transmembrane region" description="Helical" evidence="1">
    <location>
        <begin position="50"/>
        <end position="71"/>
    </location>
</feature>
<keyword evidence="1" id="KW-0472">Membrane</keyword>
<keyword evidence="1" id="KW-0812">Transmembrane</keyword>
<gene>
    <name evidence="2" type="ORF">P691DRAFT_688603</name>
</gene>
<proteinExistence type="predicted"/>
<keyword evidence="1" id="KW-1133">Transmembrane helix</keyword>
<reference evidence="2" key="1">
    <citation type="submission" date="2020-11" db="EMBL/GenBank/DDBJ databases">
        <authorList>
            <consortium name="DOE Joint Genome Institute"/>
            <person name="Ahrendt S."/>
            <person name="Riley R."/>
            <person name="Andreopoulos W."/>
            <person name="Labutti K."/>
            <person name="Pangilinan J."/>
            <person name="Ruiz-Duenas F.J."/>
            <person name="Barrasa J.M."/>
            <person name="Sanchez-Garcia M."/>
            <person name="Camarero S."/>
            <person name="Miyauchi S."/>
            <person name="Serrano A."/>
            <person name="Linde D."/>
            <person name="Babiker R."/>
            <person name="Drula E."/>
            <person name="Ayuso-Fernandez I."/>
            <person name="Pacheco R."/>
            <person name="Padilla G."/>
            <person name="Ferreira P."/>
            <person name="Barriuso J."/>
            <person name="Kellner H."/>
            <person name="Castanera R."/>
            <person name="Alfaro M."/>
            <person name="Ramirez L."/>
            <person name="Pisabarro A.G."/>
            <person name="Kuo A."/>
            <person name="Tritt A."/>
            <person name="Lipzen A."/>
            <person name="He G."/>
            <person name="Yan M."/>
            <person name="Ng V."/>
            <person name="Cullen D."/>
            <person name="Martin F."/>
            <person name="Rosso M.-N."/>
            <person name="Henrissat B."/>
            <person name="Hibbett D."/>
            <person name="Martinez A.T."/>
            <person name="Grigoriev I.V."/>
        </authorList>
    </citation>
    <scope>NUCLEOTIDE SEQUENCE</scope>
    <source>
        <strain evidence="2">MF-IS2</strain>
    </source>
</reference>
<dbReference type="EMBL" id="MU152811">
    <property type="protein sequence ID" value="KAF9440149.1"/>
    <property type="molecule type" value="Genomic_DNA"/>
</dbReference>
<evidence type="ECO:0000256" key="1">
    <source>
        <dbReference type="SAM" id="Phobius"/>
    </source>
</evidence>
<organism evidence="2 3">
    <name type="scientific">Macrolepiota fuliginosa MF-IS2</name>
    <dbReference type="NCBI Taxonomy" id="1400762"/>
    <lineage>
        <taxon>Eukaryota</taxon>
        <taxon>Fungi</taxon>
        <taxon>Dikarya</taxon>
        <taxon>Basidiomycota</taxon>
        <taxon>Agaricomycotina</taxon>
        <taxon>Agaricomycetes</taxon>
        <taxon>Agaricomycetidae</taxon>
        <taxon>Agaricales</taxon>
        <taxon>Agaricineae</taxon>
        <taxon>Agaricaceae</taxon>
        <taxon>Macrolepiota</taxon>
    </lineage>
</organism>
<comment type="caution">
    <text evidence="2">The sequence shown here is derived from an EMBL/GenBank/DDBJ whole genome shotgun (WGS) entry which is preliminary data.</text>
</comment>
<feature type="non-terminal residue" evidence="2">
    <location>
        <position position="1"/>
    </location>
</feature>
<dbReference type="Proteomes" id="UP000807342">
    <property type="component" value="Unassembled WGS sequence"/>
</dbReference>